<evidence type="ECO:0000313" key="2">
    <source>
        <dbReference type="Proteomes" id="UP001597418"/>
    </source>
</evidence>
<keyword evidence="2" id="KW-1185">Reference proteome</keyword>
<proteinExistence type="predicted"/>
<dbReference type="EMBL" id="JBHUMB010000014">
    <property type="protein sequence ID" value="MFD2744321.1"/>
    <property type="molecule type" value="Genomic_DNA"/>
</dbReference>
<dbReference type="InterPro" id="IPR008969">
    <property type="entry name" value="CarboxyPept-like_regulatory"/>
</dbReference>
<dbReference type="Proteomes" id="UP001597418">
    <property type="component" value="Unassembled WGS sequence"/>
</dbReference>
<dbReference type="RefSeq" id="WP_066751504.1">
    <property type="nucleotide sequence ID" value="NZ_JBHUMB010000014.1"/>
</dbReference>
<organism evidence="1 2">
    <name type="scientific">Sphingobacterium populi</name>
    <dbReference type="NCBI Taxonomy" id="1812824"/>
    <lineage>
        <taxon>Bacteria</taxon>
        <taxon>Pseudomonadati</taxon>
        <taxon>Bacteroidota</taxon>
        <taxon>Sphingobacteriia</taxon>
        <taxon>Sphingobacteriales</taxon>
        <taxon>Sphingobacteriaceae</taxon>
        <taxon>Sphingobacterium</taxon>
    </lineage>
</organism>
<protein>
    <submittedName>
        <fullName evidence="1">Carboxypeptidase-like regulatory domain-containing protein</fullName>
    </submittedName>
</protein>
<comment type="caution">
    <text evidence="1">The sequence shown here is derived from an EMBL/GenBank/DDBJ whole genome shotgun (WGS) entry which is preliminary data.</text>
</comment>
<dbReference type="SUPFAM" id="SSF49464">
    <property type="entry name" value="Carboxypeptidase regulatory domain-like"/>
    <property type="match status" value="1"/>
</dbReference>
<name>A0ABW5UHG3_9SPHI</name>
<reference evidence="2" key="1">
    <citation type="journal article" date="2019" name="Int. J. Syst. Evol. Microbiol.">
        <title>The Global Catalogue of Microorganisms (GCM) 10K type strain sequencing project: providing services to taxonomists for standard genome sequencing and annotation.</title>
        <authorList>
            <consortium name="The Broad Institute Genomics Platform"/>
            <consortium name="The Broad Institute Genome Sequencing Center for Infectious Disease"/>
            <person name="Wu L."/>
            <person name="Ma J."/>
        </authorList>
    </citation>
    <scope>NUCLEOTIDE SEQUENCE [LARGE SCALE GENOMIC DNA]</scope>
    <source>
        <strain evidence="2">KCTC 42247</strain>
    </source>
</reference>
<gene>
    <name evidence="1" type="ORF">ACFSQ6_13065</name>
</gene>
<evidence type="ECO:0000313" key="1">
    <source>
        <dbReference type="EMBL" id="MFD2744321.1"/>
    </source>
</evidence>
<sequence>MMMKTYLSITILLILFLANGLTANGQELKGVVYDLESSTKLRGILVRNLNSNKQTETDSEGNFSIEAKTNDYLRLSGGGYEADTIFIYEPALRRVYLVRDPETLVINEVYVTRLSDSRLASEIARAKNDGKAAEASQNRGGLRVSPSRLFGRRGKQARSNLDILIAERDNRMVDRVFTNQLIRSMTPLTDDEIPLFREGYRPSLSFIESATPEDLRAYISESYTKYRKDNPK</sequence>
<accession>A0ABW5UHG3</accession>